<dbReference type="InterPro" id="IPR037523">
    <property type="entry name" value="VOC_core"/>
</dbReference>
<dbReference type="Gene3D" id="3.10.180.10">
    <property type="entry name" value="2,3-Dihydroxybiphenyl 1,2-Dioxygenase, domain 1"/>
    <property type="match status" value="1"/>
</dbReference>
<protein>
    <recommendedName>
        <fullName evidence="1">VOC domain-containing protein</fullName>
    </recommendedName>
</protein>
<dbReference type="InterPro" id="IPR029068">
    <property type="entry name" value="Glyas_Bleomycin-R_OHBP_Dase"/>
</dbReference>
<dbReference type="InterPro" id="IPR004360">
    <property type="entry name" value="Glyas_Fos-R_dOase_dom"/>
</dbReference>
<dbReference type="PROSITE" id="PS51819">
    <property type="entry name" value="VOC"/>
    <property type="match status" value="1"/>
</dbReference>
<dbReference type="EMBL" id="UINC01002105">
    <property type="protein sequence ID" value="SUZ92960.1"/>
    <property type="molecule type" value="Genomic_DNA"/>
</dbReference>
<dbReference type="SUPFAM" id="SSF54593">
    <property type="entry name" value="Glyoxalase/Bleomycin resistance protein/Dihydroxybiphenyl dioxygenase"/>
    <property type="match status" value="1"/>
</dbReference>
<proteinExistence type="predicted"/>
<feature type="domain" description="VOC" evidence="1">
    <location>
        <begin position="48"/>
        <end position="155"/>
    </location>
</feature>
<gene>
    <name evidence="2" type="ORF">METZ01_LOCUS45814</name>
</gene>
<sequence length="155" mass="16949">MTEAIDQLVGQYESRQLTRRKLVQSLAALATGSRTMSAAQPSPFRGVSLNHASLAVSDVPRAQTFYQELLGIKEVSRQANGVNLGLGSSFLGLYQIDPPGHTHHCCIGVDNFDLGRAADTLRRNGLEPSFNRGVEVYFRDPDNTLVQLSANDYRG</sequence>
<organism evidence="2">
    <name type="scientific">marine metagenome</name>
    <dbReference type="NCBI Taxonomy" id="408172"/>
    <lineage>
        <taxon>unclassified sequences</taxon>
        <taxon>metagenomes</taxon>
        <taxon>ecological metagenomes</taxon>
    </lineage>
</organism>
<dbReference type="AlphaFoldDB" id="A0A381RM74"/>
<accession>A0A381RM74</accession>
<reference evidence="2" key="1">
    <citation type="submission" date="2018-05" db="EMBL/GenBank/DDBJ databases">
        <authorList>
            <person name="Lanie J.A."/>
            <person name="Ng W.-L."/>
            <person name="Kazmierczak K.M."/>
            <person name="Andrzejewski T.M."/>
            <person name="Davidsen T.M."/>
            <person name="Wayne K.J."/>
            <person name="Tettelin H."/>
            <person name="Glass J.I."/>
            <person name="Rusch D."/>
            <person name="Podicherti R."/>
            <person name="Tsui H.-C.T."/>
            <person name="Winkler M.E."/>
        </authorList>
    </citation>
    <scope>NUCLEOTIDE SEQUENCE</scope>
</reference>
<evidence type="ECO:0000259" key="1">
    <source>
        <dbReference type="PROSITE" id="PS51819"/>
    </source>
</evidence>
<dbReference type="Pfam" id="PF00903">
    <property type="entry name" value="Glyoxalase"/>
    <property type="match status" value="1"/>
</dbReference>
<name>A0A381RM74_9ZZZZ</name>
<evidence type="ECO:0000313" key="2">
    <source>
        <dbReference type="EMBL" id="SUZ92960.1"/>
    </source>
</evidence>